<dbReference type="Proteomes" id="UP001515480">
    <property type="component" value="Unassembled WGS sequence"/>
</dbReference>
<dbReference type="Pfam" id="PF10520">
    <property type="entry name" value="Lipid_desat"/>
    <property type="match status" value="1"/>
</dbReference>
<evidence type="ECO:0000256" key="1">
    <source>
        <dbReference type="ARBA" id="ARBA00004141"/>
    </source>
</evidence>
<sequence>MGSPTPCRCLLRLLPLVVPLIEAYALPTLRARPTRAPRMSLPASPLPPPPTPPPEARGALVASMDEAALALGEAAHALGEAPPRRAPPPRGPDGRLLPVLTLPGDSLDDTPIMPALLALSSLLAFAAVGRAFACGAGPLAPLLGVALGGLAGELLSGAFHWATDNYGSLRTPVVGFACAAFQGHHLAPWTISYRSAANNVHKIGAAALAPTVGALLWLPPVPAAFVATLLYSQLLAQEFHRWTHTPPHLLAAWQRGLQDAGIALGVNEHVAHHKPPFDKHYCILTGRLNAFLDEKPVLFWRRLEALVYRINGQEPNSWKDPRVKEVALRL</sequence>
<evidence type="ECO:0000256" key="2">
    <source>
        <dbReference type="ARBA" id="ARBA00007620"/>
    </source>
</evidence>
<comment type="caution">
    <text evidence="9">The sequence shown here is derived from an EMBL/GenBank/DDBJ whole genome shotgun (WGS) entry which is preliminary data.</text>
</comment>
<feature type="region of interest" description="Disordered" evidence="6">
    <location>
        <begin position="36"/>
        <end position="57"/>
    </location>
</feature>
<dbReference type="EMBL" id="JBGBPQ010000005">
    <property type="protein sequence ID" value="KAL1523947.1"/>
    <property type="molecule type" value="Genomic_DNA"/>
</dbReference>
<accession>A0AB34JSE8</accession>
<gene>
    <name evidence="9" type="ORF">AB1Y20_018863</name>
</gene>
<dbReference type="PANTHER" id="PTHR48140">
    <property type="entry name" value="FATTY ACID DESATURASE 4, CHLOROPLASTIC-RELATED"/>
    <property type="match status" value="1"/>
</dbReference>
<name>A0AB34JSE8_PRYPA</name>
<evidence type="ECO:0000313" key="10">
    <source>
        <dbReference type="Proteomes" id="UP001515480"/>
    </source>
</evidence>
<evidence type="ECO:0000256" key="7">
    <source>
        <dbReference type="SAM" id="SignalP"/>
    </source>
</evidence>
<evidence type="ECO:0000256" key="4">
    <source>
        <dbReference type="ARBA" id="ARBA00022989"/>
    </source>
</evidence>
<evidence type="ECO:0000259" key="8">
    <source>
        <dbReference type="Pfam" id="PF10520"/>
    </source>
</evidence>
<organism evidence="9 10">
    <name type="scientific">Prymnesium parvum</name>
    <name type="common">Toxic golden alga</name>
    <dbReference type="NCBI Taxonomy" id="97485"/>
    <lineage>
        <taxon>Eukaryota</taxon>
        <taxon>Haptista</taxon>
        <taxon>Haptophyta</taxon>
        <taxon>Prymnesiophyceae</taxon>
        <taxon>Prymnesiales</taxon>
        <taxon>Prymnesiaceae</taxon>
        <taxon>Prymnesium</taxon>
    </lineage>
</organism>
<reference evidence="9 10" key="1">
    <citation type="journal article" date="2024" name="Science">
        <title>Giant polyketide synthase enzymes in the biosynthesis of giant marine polyether toxins.</title>
        <authorList>
            <person name="Fallon T.R."/>
            <person name="Shende V.V."/>
            <person name="Wierzbicki I.H."/>
            <person name="Pendleton A.L."/>
            <person name="Watervoot N.F."/>
            <person name="Auber R.P."/>
            <person name="Gonzalez D.J."/>
            <person name="Wisecaver J.H."/>
            <person name="Moore B.S."/>
        </authorList>
    </citation>
    <scope>NUCLEOTIDE SEQUENCE [LARGE SCALE GENOMIC DNA]</scope>
    <source>
        <strain evidence="9 10">12B1</strain>
    </source>
</reference>
<protein>
    <recommendedName>
        <fullName evidence="8">Lipid desaturase domain-containing protein</fullName>
    </recommendedName>
</protein>
<feature type="signal peptide" evidence="7">
    <location>
        <begin position="1"/>
        <end position="25"/>
    </location>
</feature>
<evidence type="ECO:0000256" key="3">
    <source>
        <dbReference type="ARBA" id="ARBA00022692"/>
    </source>
</evidence>
<feature type="compositionally biased region" description="Pro residues" evidence="6">
    <location>
        <begin position="44"/>
        <end position="55"/>
    </location>
</feature>
<feature type="chain" id="PRO_5044240664" description="Lipid desaturase domain-containing protein" evidence="7">
    <location>
        <begin position="26"/>
        <end position="330"/>
    </location>
</feature>
<evidence type="ECO:0000256" key="5">
    <source>
        <dbReference type="ARBA" id="ARBA00023136"/>
    </source>
</evidence>
<dbReference type="InterPro" id="IPR052864">
    <property type="entry name" value="Chloroplast_FAD_CarF"/>
</dbReference>
<keyword evidence="10" id="KW-1185">Reference proteome</keyword>
<evidence type="ECO:0000256" key="6">
    <source>
        <dbReference type="SAM" id="MobiDB-lite"/>
    </source>
</evidence>
<dbReference type="GO" id="GO:0016020">
    <property type="term" value="C:membrane"/>
    <property type="evidence" value="ECO:0007669"/>
    <property type="project" value="UniProtKB-SubCell"/>
</dbReference>
<keyword evidence="5" id="KW-0472">Membrane</keyword>
<comment type="subcellular location">
    <subcellularLocation>
        <location evidence="1">Membrane</location>
        <topology evidence="1">Multi-pass membrane protein</topology>
    </subcellularLocation>
</comment>
<comment type="similarity">
    <text evidence="2">Belongs to the fatty acid desaturase CarF family.</text>
</comment>
<keyword evidence="7" id="KW-0732">Signal</keyword>
<dbReference type="PANTHER" id="PTHR48140:SF1">
    <property type="entry name" value="FATTY ACID DESATURASE 4, CHLOROPLASTIC-RELATED"/>
    <property type="match status" value="1"/>
</dbReference>
<feature type="domain" description="Lipid desaturase" evidence="8">
    <location>
        <begin position="153"/>
        <end position="318"/>
    </location>
</feature>
<proteinExistence type="inferred from homology"/>
<evidence type="ECO:0000313" key="9">
    <source>
        <dbReference type="EMBL" id="KAL1523947.1"/>
    </source>
</evidence>
<dbReference type="AlphaFoldDB" id="A0AB34JSE8"/>
<keyword evidence="4" id="KW-1133">Transmembrane helix</keyword>
<dbReference type="InterPro" id="IPR019547">
    <property type="entry name" value="Lipid_desat"/>
</dbReference>
<keyword evidence="3" id="KW-0812">Transmembrane</keyword>